<dbReference type="Pfam" id="PF01412">
    <property type="entry name" value="ArfGap"/>
    <property type="match status" value="1"/>
</dbReference>
<reference evidence="12" key="2">
    <citation type="submission" date="2025-09" db="UniProtKB">
        <authorList>
            <consortium name="Ensembl"/>
        </authorList>
    </citation>
    <scope>IDENTIFICATION</scope>
</reference>
<evidence type="ECO:0000259" key="10">
    <source>
        <dbReference type="PROSITE" id="PS50003"/>
    </source>
</evidence>
<dbReference type="Pfam" id="PF12796">
    <property type="entry name" value="Ank_2"/>
    <property type="match status" value="1"/>
</dbReference>
<dbReference type="FunFam" id="1.25.40.20:FF:000020">
    <property type="entry name" value="Arf-GAP with coiled-coil, ANK repeat and PH domain-containing protein 2"/>
    <property type="match status" value="1"/>
</dbReference>
<keyword evidence="13" id="KW-1185">Reference proteome</keyword>
<feature type="region of interest" description="Disordered" evidence="9">
    <location>
        <begin position="504"/>
        <end position="567"/>
    </location>
</feature>
<dbReference type="InterPro" id="IPR004148">
    <property type="entry name" value="BAR_dom"/>
</dbReference>
<dbReference type="GO" id="GO:0008270">
    <property type="term" value="F:zinc ion binding"/>
    <property type="evidence" value="ECO:0007669"/>
    <property type="project" value="UniProtKB-KW"/>
</dbReference>
<name>A0A8C9YVV9_SANLU</name>
<comment type="subcellular location">
    <subcellularLocation>
        <location evidence="8">Endosome membrane</location>
        <topology evidence="8">Peripheral membrane protein</topology>
    </subcellularLocation>
</comment>
<keyword evidence="8" id="KW-0967">Endosome</keyword>
<dbReference type="SUPFAM" id="SSF48403">
    <property type="entry name" value="Ankyrin repeat"/>
    <property type="match status" value="1"/>
</dbReference>
<dbReference type="SUPFAM" id="SSF57863">
    <property type="entry name" value="ArfGap/RecO-like zinc finger"/>
    <property type="match status" value="1"/>
</dbReference>
<dbReference type="GO" id="GO:0010008">
    <property type="term" value="C:endosome membrane"/>
    <property type="evidence" value="ECO:0007669"/>
    <property type="project" value="UniProtKB-SubCell"/>
</dbReference>
<dbReference type="Pfam" id="PF00169">
    <property type="entry name" value="PH"/>
    <property type="match status" value="1"/>
</dbReference>
<evidence type="ECO:0000256" key="9">
    <source>
        <dbReference type="SAM" id="MobiDB-lite"/>
    </source>
</evidence>
<dbReference type="SMART" id="SM00248">
    <property type="entry name" value="ANK"/>
    <property type="match status" value="3"/>
</dbReference>
<evidence type="ECO:0000256" key="1">
    <source>
        <dbReference type="ARBA" id="ARBA00022723"/>
    </source>
</evidence>
<comment type="activity regulation">
    <text evidence="8">GAP activity stimulated by phosphatidylinositol 4,5-bisphosphate (PIP2) and phosphatidic acid.</text>
</comment>
<dbReference type="InterPro" id="IPR027267">
    <property type="entry name" value="AH/BAR_dom_sf"/>
</dbReference>
<dbReference type="Gene3D" id="1.20.1270.60">
    <property type="entry name" value="Arfaptin homology (AH) domain/BAR domain"/>
    <property type="match status" value="1"/>
</dbReference>
<dbReference type="InterPro" id="IPR011993">
    <property type="entry name" value="PH-like_dom_sf"/>
</dbReference>
<dbReference type="GO" id="GO:0005096">
    <property type="term" value="F:GTPase activator activity"/>
    <property type="evidence" value="ECO:0007669"/>
    <property type="project" value="UniProtKB-KW"/>
</dbReference>
<dbReference type="FunFam" id="2.30.29.30:FF:000026">
    <property type="entry name" value="Arf-GAP with coiled-coil, ANK repeat and PH domain-containing protein 2"/>
    <property type="match status" value="1"/>
</dbReference>
<dbReference type="AlphaFoldDB" id="A0A8C9YVV9"/>
<dbReference type="Gene3D" id="1.10.220.150">
    <property type="entry name" value="Arf GTPase activating protein"/>
    <property type="match status" value="1"/>
</dbReference>
<keyword evidence="5 6" id="KW-0040">ANK repeat</keyword>
<dbReference type="PRINTS" id="PR00405">
    <property type="entry name" value="REVINTRACTNG"/>
</dbReference>
<comment type="domain">
    <text evidence="8">The BAR domain mediates homodimerization, it can neither bind membrane nor impart curvature, but instead requires the neighboring PH domain to achieve these functions.</text>
</comment>
<dbReference type="CDD" id="cd13250">
    <property type="entry name" value="PH_ACAP"/>
    <property type="match status" value="1"/>
</dbReference>
<dbReference type="SUPFAM" id="SSF50729">
    <property type="entry name" value="PH domain-like"/>
    <property type="match status" value="1"/>
</dbReference>
<dbReference type="InterPro" id="IPR002110">
    <property type="entry name" value="Ankyrin_rpt"/>
</dbReference>
<evidence type="ECO:0000256" key="3">
    <source>
        <dbReference type="ARBA" id="ARBA00022771"/>
    </source>
</evidence>
<dbReference type="InterPro" id="IPR001849">
    <property type="entry name" value="PH_domain"/>
</dbReference>
<dbReference type="InterPro" id="IPR038508">
    <property type="entry name" value="ArfGAP_dom_sf"/>
</dbReference>
<evidence type="ECO:0000313" key="13">
    <source>
        <dbReference type="Proteomes" id="UP000694568"/>
    </source>
</evidence>
<dbReference type="GeneTree" id="ENSGT00940000160289"/>
<feature type="repeat" description="ANK" evidence="6">
    <location>
        <begin position="607"/>
        <end position="639"/>
    </location>
</feature>
<keyword evidence="8" id="KW-0343">GTPase activation</keyword>
<dbReference type="PROSITE" id="PS50297">
    <property type="entry name" value="ANK_REP_REGION"/>
    <property type="match status" value="2"/>
</dbReference>
<evidence type="ECO:0000259" key="11">
    <source>
        <dbReference type="PROSITE" id="PS50115"/>
    </source>
</evidence>
<organism evidence="12 13">
    <name type="scientific">Sander lucioperca</name>
    <name type="common">Pike-perch</name>
    <name type="synonym">Perca lucioperca</name>
    <dbReference type="NCBI Taxonomy" id="283035"/>
    <lineage>
        <taxon>Eukaryota</taxon>
        <taxon>Metazoa</taxon>
        <taxon>Chordata</taxon>
        <taxon>Craniata</taxon>
        <taxon>Vertebrata</taxon>
        <taxon>Euteleostomi</taxon>
        <taxon>Actinopterygii</taxon>
        <taxon>Neopterygii</taxon>
        <taxon>Teleostei</taxon>
        <taxon>Neoteleostei</taxon>
        <taxon>Acanthomorphata</taxon>
        <taxon>Eupercaria</taxon>
        <taxon>Perciformes</taxon>
        <taxon>Percoidei</taxon>
        <taxon>Percidae</taxon>
        <taxon>Luciopercinae</taxon>
        <taxon>Sander</taxon>
    </lineage>
</organism>
<dbReference type="SUPFAM" id="SSF103657">
    <property type="entry name" value="BAR/IMD domain-like"/>
    <property type="match status" value="1"/>
</dbReference>
<evidence type="ECO:0000256" key="2">
    <source>
        <dbReference type="ARBA" id="ARBA00022737"/>
    </source>
</evidence>
<accession>A0A8C9YVV9</accession>
<dbReference type="Gene3D" id="1.25.40.20">
    <property type="entry name" value="Ankyrin repeat-containing domain"/>
    <property type="match status" value="1"/>
</dbReference>
<protein>
    <recommendedName>
        <fullName evidence="8">Arf-GAP with coiled-coil, ANK repeat and PH domain-containing protein</fullName>
        <shortName evidence="8">Cnt-b</shortName>
    </recommendedName>
    <alternativeName>
        <fullName evidence="8">Centaurin-beta</fullName>
    </alternativeName>
</protein>
<dbReference type="PROSITE" id="PS50115">
    <property type="entry name" value="ARFGAP"/>
    <property type="match status" value="1"/>
</dbReference>
<dbReference type="PANTHER" id="PTHR23180">
    <property type="entry name" value="CENTAURIN/ARF"/>
    <property type="match status" value="1"/>
</dbReference>
<dbReference type="FunFam" id="1.20.1270.60:FF:000025">
    <property type="entry name" value="arf-GAP with coiled-coil, ANK repeat and PH domain-containing protein 2"/>
    <property type="match status" value="1"/>
</dbReference>
<evidence type="ECO:0000256" key="6">
    <source>
        <dbReference type="PROSITE-ProRule" id="PRU00023"/>
    </source>
</evidence>
<evidence type="ECO:0000313" key="12">
    <source>
        <dbReference type="Ensembl" id="ENSSLUP00000031152.1"/>
    </source>
</evidence>
<keyword evidence="4 8" id="KW-0862">Zinc</keyword>
<dbReference type="InterPro" id="IPR045258">
    <property type="entry name" value="ACAP1/2/3-like"/>
</dbReference>
<comment type="function">
    <text evidence="8">GTPase-activating protein for the ADP ribosylation factor family.</text>
</comment>
<gene>
    <name evidence="12" type="primary">acap1</name>
</gene>
<feature type="repeat" description="ANK" evidence="6">
    <location>
        <begin position="640"/>
        <end position="672"/>
    </location>
</feature>
<keyword evidence="2 8" id="KW-0677">Repeat</keyword>
<proteinExistence type="predicted"/>
<comment type="domain">
    <text evidence="8">PH domain binds phospholipids including phosphatidic acid, phosphatidylinositol 3-phosphate, phosphatidylinositol 3,5-bisphosphate (PIP2) and phosphatidylinositol 3,4,5-trisphosphate (PIP3). May mediate protein binding to PIP2 or PIP3 containing membranes.</text>
</comment>
<evidence type="ECO:0000256" key="5">
    <source>
        <dbReference type="ARBA" id="ARBA00023043"/>
    </source>
</evidence>
<dbReference type="SMART" id="SM00233">
    <property type="entry name" value="PH"/>
    <property type="match status" value="1"/>
</dbReference>
<dbReference type="InterPro" id="IPR037278">
    <property type="entry name" value="ARFGAP/RecO"/>
</dbReference>
<feature type="compositionally biased region" description="Polar residues" evidence="9">
    <location>
        <begin position="546"/>
        <end position="555"/>
    </location>
</feature>
<evidence type="ECO:0000256" key="4">
    <source>
        <dbReference type="ARBA" id="ARBA00022833"/>
    </source>
</evidence>
<dbReference type="PANTHER" id="PTHR23180:SF197">
    <property type="entry name" value="ARF-GAP WITH COILED-COIL, ANK REPEAT AND PH DOMAIN-CONTAINING PROTEIN 1"/>
    <property type="match status" value="1"/>
</dbReference>
<reference evidence="12" key="1">
    <citation type="submission" date="2025-08" db="UniProtKB">
        <authorList>
            <consortium name="Ensembl"/>
        </authorList>
    </citation>
    <scope>IDENTIFICATION</scope>
</reference>
<feature type="domain" description="Arf-GAP" evidence="11">
    <location>
        <begin position="392"/>
        <end position="505"/>
    </location>
</feature>
<dbReference type="Pfam" id="PF16746">
    <property type="entry name" value="BAR_3"/>
    <property type="match status" value="1"/>
</dbReference>
<evidence type="ECO:0000256" key="7">
    <source>
        <dbReference type="PROSITE-ProRule" id="PRU00288"/>
    </source>
</evidence>
<dbReference type="Proteomes" id="UP000694568">
    <property type="component" value="Unplaced"/>
</dbReference>
<keyword evidence="1 8" id="KW-0479">Metal-binding</keyword>
<dbReference type="Gene3D" id="2.30.29.30">
    <property type="entry name" value="Pleckstrin-homology domain (PH domain)/Phosphotyrosine-binding domain (PTB)"/>
    <property type="match status" value="1"/>
</dbReference>
<dbReference type="InterPro" id="IPR001164">
    <property type="entry name" value="ArfGAP_dom"/>
</dbReference>
<dbReference type="PROSITE" id="PS50003">
    <property type="entry name" value="PH_DOMAIN"/>
    <property type="match status" value="1"/>
</dbReference>
<dbReference type="SMART" id="SM00105">
    <property type="entry name" value="ArfGap"/>
    <property type="match status" value="1"/>
</dbReference>
<dbReference type="PROSITE" id="PS50088">
    <property type="entry name" value="ANK_REPEAT"/>
    <property type="match status" value="2"/>
</dbReference>
<keyword evidence="3 7" id="KW-0863">Zinc-finger</keyword>
<feature type="domain" description="PH" evidence="10">
    <location>
        <begin position="262"/>
        <end position="357"/>
    </location>
</feature>
<evidence type="ECO:0000256" key="8">
    <source>
        <dbReference type="RuleBase" id="RU369028"/>
    </source>
</evidence>
<dbReference type="Ensembl" id="ENSSLUT00000032146.1">
    <property type="protein sequence ID" value="ENSSLUP00000031152.1"/>
    <property type="gene ID" value="ENSSLUG00000013809.1"/>
</dbReference>
<sequence>MTVKLDFEECLKDSPRFRAEIEVVQNDVCELETRLEKLVKQCQAMLEAGRVYCQTSKSFVNGLRDLGQHCSGDKTMEVKGSQRHTTHVLSHEVIETTQKSVKTKLQNFVKEDVRRFKDVRRGFERGSECLEGALVRNAQAPRGKQHEVEEASNALLNARKTFRSEALDYVLEINVIEAKKKTDILMAMLSLMEAQAQLFQHGHQSFSELEEYRQKLNEEHTQFVLNSAREKRDMEQRHAAIKKKDVSYDDSIMDFNADAANGIAMEGYLYKRASNAFKTWSRRWFSIQKNQLVYQKKFKDQPTVVVEDLRLCTVKPSSENERRFCFEVVSPSKCCLLQADSERQQQAWISAVQNSIASAFQEHREDPHSPRKLCAFVSLGGGGGVDQENKGCKALEEVGAIPGNKQCCDCGEPGPDWASINLGITLCITCSGIHRSLGVHFSKVRSLTLDSWEPDCTTSLLIYEARIDEITIKKPHPSSPRGDKESWIRSKYVEKKFIQKLPGTGNTLLRRSSGKRNRAGTQDRTIQRPPLKPKPNRATLPRVTGLSPSDLVQKNNTHKDVEEDEEDLSGLHPGALLYRSAALQNFPVMADALAHGADVNWVNVAEESSTPLIQAVSANALAACEFLLQNGANVNQADSNGRGPLHHATILGHTGLVCLFLKRGADYNARDKNQKDPITIAVDNANADIVTLLRIAKMNKEMREMDGAFGQSGDETYQDIFRDFSHMASNNPEKLNRRSADPKS</sequence>
<dbReference type="InterPro" id="IPR036770">
    <property type="entry name" value="Ankyrin_rpt-contain_sf"/>
</dbReference>